<dbReference type="GO" id="GO:0035269">
    <property type="term" value="P:protein O-linked glycosylation via mannose"/>
    <property type="evidence" value="ECO:0007669"/>
    <property type="project" value="TreeGrafter"/>
</dbReference>
<evidence type="ECO:0000256" key="2">
    <source>
        <dbReference type="ARBA" id="ARBA00022803"/>
    </source>
</evidence>
<dbReference type="Gene3D" id="1.25.40.10">
    <property type="entry name" value="Tetratricopeptide repeat domain"/>
    <property type="match status" value="2"/>
</dbReference>
<gene>
    <name evidence="4" type="ORF">H7B90_02175</name>
</gene>
<evidence type="ECO:0000256" key="1">
    <source>
        <dbReference type="ARBA" id="ARBA00022737"/>
    </source>
</evidence>
<dbReference type="Pfam" id="PF13432">
    <property type="entry name" value="TPR_16"/>
    <property type="match status" value="2"/>
</dbReference>
<keyword evidence="2 3" id="KW-0802">TPR repeat</keyword>
<sequence>MNGESCVQQAYESILRGDFEAAAEWFERAVEAEPDNPSYYYKGSITLARSGKLPLALDYAKRAVELAPGEPAYELQLRMLRSRLRIAEARELLSANPPRTEPAIGLLKEAFRLDPLAADARLLLGIAYRMRGEYGRSIEALREALQLNPQYEEARRLLREVRSERRRTLKQLYDPINHKRDR</sequence>
<dbReference type="SUPFAM" id="SSF48452">
    <property type="entry name" value="TPR-like"/>
    <property type="match status" value="1"/>
</dbReference>
<dbReference type="InterPro" id="IPR052346">
    <property type="entry name" value="O-mannosyl-transferase_TMTC"/>
</dbReference>
<name>A0A841TPH0_9BACL</name>
<reference evidence="4 5" key="1">
    <citation type="submission" date="2020-08" db="EMBL/GenBank/DDBJ databases">
        <title>Cohnella phylogeny.</title>
        <authorList>
            <person name="Dunlap C."/>
        </authorList>
    </citation>
    <scope>NUCLEOTIDE SEQUENCE [LARGE SCALE GENOMIC DNA]</scope>
    <source>
        <strain evidence="4 5">DSM 25239</strain>
    </source>
</reference>
<evidence type="ECO:0000313" key="4">
    <source>
        <dbReference type="EMBL" id="MBB6690197.1"/>
    </source>
</evidence>
<keyword evidence="5" id="KW-1185">Reference proteome</keyword>
<dbReference type="Proteomes" id="UP000553776">
    <property type="component" value="Unassembled WGS sequence"/>
</dbReference>
<comment type="caution">
    <text evidence="4">The sequence shown here is derived from an EMBL/GenBank/DDBJ whole genome shotgun (WGS) entry which is preliminary data.</text>
</comment>
<dbReference type="GO" id="GO:0000030">
    <property type="term" value="F:mannosyltransferase activity"/>
    <property type="evidence" value="ECO:0007669"/>
    <property type="project" value="TreeGrafter"/>
</dbReference>
<proteinExistence type="predicted"/>
<dbReference type="PANTHER" id="PTHR44227">
    <property type="match status" value="1"/>
</dbReference>
<dbReference type="InterPro" id="IPR019734">
    <property type="entry name" value="TPR_rpt"/>
</dbReference>
<evidence type="ECO:0000313" key="5">
    <source>
        <dbReference type="Proteomes" id="UP000553776"/>
    </source>
</evidence>
<evidence type="ECO:0000256" key="3">
    <source>
        <dbReference type="PROSITE-ProRule" id="PRU00339"/>
    </source>
</evidence>
<organism evidence="4 5">
    <name type="scientific">Cohnella xylanilytica</name>
    <dbReference type="NCBI Taxonomy" id="557555"/>
    <lineage>
        <taxon>Bacteria</taxon>
        <taxon>Bacillati</taxon>
        <taxon>Bacillota</taxon>
        <taxon>Bacilli</taxon>
        <taxon>Bacillales</taxon>
        <taxon>Paenibacillaceae</taxon>
        <taxon>Cohnella</taxon>
    </lineage>
</organism>
<dbReference type="EMBL" id="JACJVR010000005">
    <property type="protein sequence ID" value="MBB6690197.1"/>
    <property type="molecule type" value="Genomic_DNA"/>
</dbReference>
<dbReference type="GO" id="GO:0030968">
    <property type="term" value="P:endoplasmic reticulum unfolded protein response"/>
    <property type="evidence" value="ECO:0007669"/>
    <property type="project" value="TreeGrafter"/>
</dbReference>
<dbReference type="PROSITE" id="PS50293">
    <property type="entry name" value="TPR_REGION"/>
    <property type="match status" value="1"/>
</dbReference>
<feature type="repeat" description="TPR" evidence="3">
    <location>
        <begin position="3"/>
        <end position="36"/>
    </location>
</feature>
<dbReference type="AlphaFoldDB" id="A0A841TPH0"/>
<dbReference type="RefSeq" id="WP_185134224.1">
    <property type="nucleotide sequence ID" value="NZ_JACJVR010000005.1"/>
</dbReference>
<feature type="repeat" description="TPR" evidence="3">
    <location>
        <begin position="118"/>
        <end position="151"/>
    </location>
</feature>
<keyword evidence="1" id="KW-0677">Repeat</keyword>
<accession>A0A841TPH0</accession>
<dbReference type="SMART" id="SM00028">
    <property type="entry name" value="TPR"/>
    <property type="match status" value="3"/>
</dbReference>
<protein>
    <submittedName>
        <fullName evidence="4">Tetratricopeptide repeat protein</fullName>
    </submittedName>
</protein>
<dbReference type="InterPro" id="IPR011990">
    <property type="entry name" value="TPR-like_helical_dom_sf"/>
</dbReference>
<dbReference type="PANTHER" id="PTHR44227:SF3">
    <property type="entry name" value="PROTEIN O-MANNOSYL-TRANSFERASE TMTC4"/>
    <property type="match status" value="1"/>
</dbReference>
<dbReference type="PROSITE" id="PS50005">
    <property type="entry name" value="TPR"/>
    <property type="match status" value="2"/>
</dbReference>